<sequence>MDGLLGELVVAFEEMGVTINEPVLDRCVEICQRYNVLEAEEFVATWMAYSLSKLQGADPTVAYLDKFERDEYRKKGKENRNSQNDNRKSSLVIYEARNKEVDVESDSIMKVYDENAAKGKISWGAKTPDHSRKPKSRSSPQAVFSPASFSPTITSLSSKYTSRTNSGEVVFPYKNASITSDKDFENFTLEIERLNSVDIPRYMNFDLVEALDYADEKIDQIGNILMKKYHMDEVMPVRYKHPSPFLTIGRIACDADGRLNSKSAMLEGSRDLSFGETIQLDLGNVEKYSVFPGQIVAVEGVNITGDKLMAKQIYCDASPDPDPTSSRGPLSLTIAAGPFTQSDSMTYQPLLDLIEKVSSEEPDLLILTGPFIDSTHPVILENSLAETYQELFRKIVDLIMRPLQSKKTQVVMVSSYKDCNSQFVYPTPQLPLKDRHYQNLHLLPDPSIFKIGGVSIGVTSTDILLHIGKEEISSPGYSTDRLSRLSGHILSQRCFYPLTPATDAPVDPSFMEFAKLTIRPDILILPSDLRYFIKDLPGCVVVNPERLAKGLIGGTYARLNFTSTGLNGNITRI</sequence>
<dbReference type="Pfam" id="PF22062">
    <property type="entry name" value="OB_DPOA2"/>
    <property type="match status" value="1"/>
</dbReference>
<evidence type="ECO:0000256" key="6">
    <source>
        <dbReference type="PIRNR" id="PIRNR018300"/>
    </source>
</evidence>
<reference evidence="11" key="1">
    <citation type="journal article" date="2024" name="Gigascience">
        <title>Chromosome-level genome of the poultry shaft louse Menopon gallinae provides insight into the host-switching and adaptive evolution of parasitic lice.</title>
        <authorList>
            <person name="Xu Y."/>
            <person name="Ma L."/>
            <person name="Liu S."/>
            <person name="Liang Y."/>
            <person name="Liu Q."/>
            <person name="He Z."/>
            <person name="Tian L."/>
            <person name="Duan Y."/>
            <person name="Cai W."/>
            <person name="Li H."/>
            <person name="Song F."/>
        </authorList>
    </citation>
    <scope>NUCLEOTIDE SEQUENCE</scope>
    <source>
        <strain evidence="11">Cailab_2023a</strain>
    </source>
</reference>
<feature type="region of interest" description="Disordered" evidence="7">
    <location>
        <begin position="122"/>
        <end position="146"/>
    </location>
</feature>
<dbReference type="PANTHER" id="PTHR23061">
    <property type="entry name" value="DNA POLYMERASE 2 ALPHA 70 KDA SUBUNIT"/>
    <property type="match status" value="1"/>
</dbReference>
<evidence type="ECO:0000256" key="2">
    <source>
        <dbReference type="ARBA" id="ARBA00007299"/>
    </source>
</evidence>
<evidence type="ECO:0000259" key="9">
    <source>
        <dbReference type="Pfam" id="PF08418"/>
    </source>
</evidence>
<evidence type="ECO:0000256" key="4">
    <source>
        <dbReference type="ARBA" id="ARBA00022705"/>
    </source>
</evidence>
<feature type="domain" description="DNA polymerase alpha subunit B OB" evidence="10">
    <location>
        <begin position="215"/>
        <end position="314"/>
    </location>
</feature>
<dbReference type="AlphaFoldDB" id="A0AAW2HJT9"/>
<accession>A0AAW2HJT9</accession>
<proteinExistence type="inferred from homology"/>
<organism evidence="11">
    <name type="scientific">Menopon gallinae</name>
    <name type="common">poultry shaft louse</name>
    <dbReference type="NCBI Taxonomy" id="328185"/>
    <lineage>
        <taxon>Eukaryota</taxon>
        <taxon>Metazoa</taxon>
        <taxon>Ecdysozoa</taxon>
        <taxon>Arthropoda</taxon>
        <taxon>Hexapoda</taxon>
        <taxon>Insecta</taxon>
        <taxon>Pterygota</taxon>
        <taxon>Neoptera</taxon>
        <taxon>Paraneoptera</taxon>
        <taxon>Psocodea</taxon>
        <taxon>Troctomorpha</taxon>
        <taxon>Phthiraptera</taxon>
        <taxon>Amblycera</taxon>
        <taxon>Menoponidae</taxon>
        <taxon>Menopon</taxon>
    </lineage>
</organism>
<dbReference type="Pfam" id="PF04042">
    <property type="entry name" value="DNA_pol_E_B"/>
    <property type="match status" value="1"/>
</dbReference>
<evidence type="ECO:0000256" key="3">
    <source>
        <dbReference type="ARBA" id="ARBA00018596"/>
    </source>
</evidence>
<evidence type="ECO:0000259" key="10">
    <source>
        <dbReference type="Pfam" id="PF22062"/>
    </source>
</evidence>
<gene>
    <name evidence="11" type="ORF">PYX00_007603</name>
</gene>
<dbReference type="GO" id="GO:0005658">
    <property type="term" value="C:alpha DNA polymerase:primase complex"/>
    <property type="evidence" value="ECO:0007669"/>
    <property type="project" value="TreeGrafter"/>
</dbReference>
<dbReference type="InterPro" id="IPR043034">
    <property type="entry name" value="DNA_pol_alpha_B_N_sf"/>
</dbReference>
<keyword evidence="4 6" id="KW-0235">DNA replication</keyword>
<name>A0AAW2HJT9_9NEOP</name>
<dbReference type="GO" id="GO:0006270">
    <property type="term" value="P:DNA replication initiation"/>
    <property type="evidence" value="ECO:0007669"/>
    <property type="project" value="TreeGrafter"/>
</dbReference>
<dbReference type="EMBL" id="JARGDH010000004">
    <property type="protein sequence ID" value="KAL0270075.1"/>
    <property type="molecule type" value="Genomic_DNA"/>
</dbReference>
<dbReference type="PIRSF" id="PIRSF018300">
    <property type="entry name" value="DNA_pol_alph_2"/>
    <property type="match status" value="1"/>
</dbReference>
<dbReference type="Gene3D" id="1.10.8.530">
    <property type="entry name" value="DNA polymerase alpha-primase, subunit B, N-terminal domain"/>
    <property type="match status" value="1"/>
</dbReference>
<dbReference type="InterPro" id="IPR016722">
    <property type="entry name" value="DNA_pol_alpha_bsu"/>
</dbReference>
<comment type="subcellular location">
    <subcellularLocation>
        <location evidence="1 6">Nucleus</location>
    </subcellularLocation>
</comment>
<dbReference type="Pfam" id="PF08418">
    <property type="entry name" value="Pol_alpha_B_N"/>
    <property type="match status" value="1"/>
</dbReference>
<protein>
    <recommendedName>
        <fullName evidence="3 6">DNA polymerase alpha subunit B</fullName>
    </recommendedName>
</protein>
<dbReference type="Gene3D" id="3.60.21.60">
    <property type="match status" value="2"/>
</dbReference>
<dbReference type="InterPro" id="IPR054300">
    <property type="entry name" value="OB_DPOA2"/>
</dbReference>
<evidence type="ECO:0000256" key="5">
    <source>
        <dbReference type="ARBA" id="ARBA00023242"/>
    </source>
</evidence>
<comment type="function">
    <text evidence="6">Accessory subunit of the DNA polymerase alpha complex (also known as the alpha DNA polymerase-primase complex) which plays an essential role in the initiation of DNA synthesis.</text>
</comment>
<comment type="similarity">
    <text evidence="2 6">Belongs to the DNA polymerase alpha subunit B family.</text>
</comment>
<feature type="compositionally biased region" description="Polar residues" evidence="7">
    <location>
        <begin position="137"/>
        <end position="146"/>
    </location>
</feature>
<dbReference type="GO" id="GO:0003677">
    <property type="term" value="F:DNA binding"/>
    <property type="evidence" value="ECO:0007669"/>
    <property type="project" value="InterPro"/>
</dbReference>
<feature type="domain" description="DNA polymerase alpha/delta/epsilon subunit B" evidence="8">
    <location>
        <begin position="333"/>
        <end position="534"/>
    </location>
</feature>
<dbReference type="PANTHER" id="PTHR23061:SF12">
    <property type="entry name" value="DNA POLYMERASE ALPHA SUBUNIT B"/>
    <property type="match status" value="1"/>
</dbReference>
<comment type="caution">
    <text evidence="11">The sequence shown here is derived from an EMBL/GenBank/DDBJ whole genome shotgun (WGS) entry which is preliminary data.</text>
</comment>
<evidence type="ECO:0000256" key="7">
    <source>
        <dbReference type="SAM" id="MobiDB-lite"/>
    </source>
</evidence>
<evidence type="ECO:0000256" key="1">
    <source>
        <dbReference type="ARBA" id="ARBA00004123"/>
    </source>
</evidence>
<feature type="domain" description="DNA polymerase alpha subunit B N-terminal" evidence="9">
    <location>
        <begin position="7"/>
        <end position="74"/>
    </location>
</feature>
<keyword evidence="5 6" id="KW-0539">Nucleus</keyword>
<dbReference type="InterPro" id="IPR007185">
    <property type="entry name" value="DNA_pol_a/d/e_bsu"/>
</dbReference>
<evidence type="ECO:0000259" key="8">
    <source>
        <dbReference type="Pfam" id="PF04042"/>
    </source>
</evidence>
<dbReference type="InterPro" id="IPR013627">
    <property type="entry name" value="Pol_alpha_B_N"/>
</dbReference>
<evidence type="ECO:0000313" key="11">
    <source>
        <dbReference type="EMBL" id="KAL0270075.1"/>
    </source>
</evidence>